<reference evidence="1" key="1">
    <citation type="journal article" date="2021" name="Environ. Microbiol.">
        <title>Gene family expansions and transcriptome signatures uncover fungal adaptations to wood decay.</title>
        <authorList>
            <person name="Hage H."/>
            <person name="Miyauchi S."/>
            <person name="Viragh M."/>
            <person name="Drula E."/>
            <person name="Min B."/>
            <person name="Chaduli D."/>
            <person name="Navarro D."/>
            <person name="Favel A."/>
            <person name="Norest M."/>
            <person name="Lesage-Meessen L."/>
            <person name="Balint B."/>
            <person name="Merenyi Z."/>
            <person name="de Eugenio L."/>
            <person name="Morin E."/>
            <person name="Martinez A.T."/>
            <person name="Baldrian P."/>
            <person name="Stursova M."/>
            <person name="Martinez M.J."/>
            <person name="Novotny C."/>
            <person name="Magnuson J.K."/>
            <person name="Spatafora J.W."/>
            <person name="Maurice S."/>
            <person name="Pangilinan J."/>
            <person name="Andreopoulos W."/>
            <person name="LaButti K."/>
            <person name="Hundley H."/>
            <person name="Na H."/>
            <person name="Kuo A."/>
            <person name="Barry K."/>
            <person name="Lipzen A."/>
            <person name="Henrissat B."/>
            <person name="Riley R."/>
            <person name="Ahrendt S."/>
            <person name="Nagy L.G."/>
            <person name="Grigoriev I.V."/>
            <person name="Martin F."/>
            <person name="Rosso M.N."/>
        </authorList>
    </citation>
    <scope>NUCLEOTIDE SEQUENCE</scope>
    <source>
        <strain evidence="1">CBS 384.51</strain>
    </source>
</reference>
<dbReference type="Proteomes" id="UP001055072">
    <property type="component" value="Unassembled WGS sequence"/>
</dbReference>
<comment type="caution">
    <text evidence="1">The sequence shown here is derived from an EMBL/GenBank/DDBJ whole genome shotgun (WGS) entry which is preliminary data.</text>
</comment>
<protein>
    <submittedName>
        <fullName evidence="1">Uncharacterized protein</fullName>
    </submittedName>
</protein>
<name>A0ACB8UH52_9APHY</name>
<dbReference type="EMBL" id="MU274901">
    <property type="protein sequence ID" value="KAI0093615.1"/>
    <property type="molecule type" value="Genomic_DNA"/>
</dbReference>
<organism evidence="1 2">
    <name type="scientific">Irpex rosettiformis</name>
    <dbReference type="NCBI Taxonomy" id="378272"/>
    <lineage>
        <taxon>Eukaryota</taxon>
        <taxon>Fungi</taxon>
        <taxon>Dikarya</taxon>
        <taxon>Basidiomycota</taxon>
        <taxon>Agaricomycotina</taxon>
        <taxon>Agaricomycetes</taxon>
        <taxon>Polyporales</taxon>
        <taxon>Irpicaceae</taxon>
        <taxon>Irpex</taxon>
    </lineage>
</organism>
<keyword evidence="2" id="KW-1185">Reference proteome</keyword>
<sequence length="217" mass="24926">MPAKRALKIPPPNTSPRDSLPPSDHATVDTVLKELKQSTRRLQDALELHHVELQVLEKLYYKGNNQHRTALFWRRVLDIRRFARRLEGADLYGLMDGVRVSFWGDETQRNPRILKGSWTCYPDAKTVQTVLRRLIDCHTLVQHMHEHVSKAHNHFNLEFQGGAFLQLILTLTAISSRIGMLLTEVIQPAIEQAGQVLYKLLFFVLHVSGQLVNTTLH</sequence>
<gene>
    <name evidence="1" type="ORF">BDY19DRAFT_882013</name>
</gene>
<evidence type="ECO:0000313" key="2">
    <source>
        <dbReference type="Proteomes" id="UP001055072"/>
    </source>
</evidence>
<evidence type="ECO:0000313" key="1">
    <source>
        <dbReference type="EMBL" id="KAI0093615.1"/>
    </source>
</evidence>
<proteinExistence type="predicted"/>
<accession>A0ACB8UH52</accession>